<dbReference type="EMBL" id="BORC01000001">
    <property type="protein sequence ID" value="GIN61132.1"/>
    <property type="molecule type" value="Genomic_DNA"/>
</dbReference>
<dbReference type="RefSeq" id="WP_095306174.1">
    <property type="nucleotide sequence ID" value="NZ_BORC01000001.1"/>
</dbReference>
<feature type="domain" description="CAP-associated" evidence="2">
    <location>
        <begin position="96"/>
        <end position="233"/>
    </location>
</feature>
<gene>
    <name evidence="3" type="ORF">J27TS8_11250</name>
</gene>
<evidence type="ECO:0000313" key="3">
    <source>
        <dbReference type="EMBL" id="GIN61132.1"/>
    </source>
</evidence>
<dbReference type="CDD" id="cd05379">
    <property type="entry name" value="CAP_bacterial"/>
    <property type="match status" value="1"/>
</dbReference>
<feature type="domain" description="SCP" evidence="1">
    <location>
        <begin position="250"/>
        <end position="366"/>
    </location>
</feature>
<comment type="caution">
    <text evidence="3">The sequence shown here is derived from an EMBL/GenBank/DDBJ whole genome shotgun (WGS) entry which is preliminary data.</text>
</comment>
<dbReference type="Pfam" id="PF14504">
    <property type="entry name" value="CAP_assoc_N"/>
    <property type="match status" value="1"/>
</dbReference>
<evidence type="ECO:0000313" key="4">
    <source>
        <dbReference type="Proteomes" id="UP000682111"/>
    </source>
</evidence>
<keyword evidence="4" id="KW-1185">Reference proteome</keyword>
<evidence type="ECO:0000259" key="2">
    <source>
        <dbReference type="Pfam" id="PF14504"/>
    </source>
</evidence>
<organism evidence="3 4">
    <name type="scientific">Robertmurraya siralis</name>
    <dbReference type="NCBI Taxonomy" id="77777"/>
    <lineage>
        <taxon>Bacteria</taxon>
        <taxon>Bacillati</taxon>
        <taxon>Bacillota</taxon>
        <taxon>Bacilli</taxon>
        <taxon>Bacillales</taxon>
        <taxon>Bacillaceae</taxon>
        <taxon>Robertmurraya</taxon>
    </lineage>
</organism>
<evidence type="ECO:0000259" key="1">
    <source>
        <dbReference type="Pfam" id="PF00188"/>
    </source>
</evidence>
<dbReference type="AlphaFoldDB" id="A0A920BTC7"/>
<dbReference type="Proteomes" id="UP000682111">
    <property type="component" value="Unassembled WGS sequence"/>
</dbReference>
<protein>
    <submittedName>
        <fullName evidence="3">CAP domain-containing protein</fullName>
    </submittedName>
</protein>
<name>A0A920BTC7_9BACI</name>
<accession>A0A920BTC7</accession>
<dbReference type="Gene3D" id="3.40.33.10">
    <property type="entry name" value="CAP"/>
    <property type="match status" value="1"/>
</dbReference>
<dbReference type="InterPro" id="IPR014044">
    <property type="entry name" value="CAP_dom"/>
</dbReference>
<proteinExistence type="predicted"/>
<dbReference type="Pfam" id="PF00188">
    <property type="entry name" value="CAP"/>
    <property type="match status" value="1"/>
</dbReference>
<sequence length="369" mass="42486">MRRFLFMIVVVFLIVIGASYLEEGTKTEAKVNFQTFIENGELQNIATSVISTFQSIFETIKETINGSPEIKDQNSVAQPELTAPSQQTFSIHNIQIGEQKAKVEKILGAPQRSSVNEYGRKWHTYHQNYQNYVQVMYNDAGEVVGLYTNQDLIASTKNIKLETVREQVIQELGTPLTRIQKGFVYYQLEKDADYDVFLIDESYITIFYDKHEGNSLTAIQIIHKDMEEKKKNFYATATDLLREGFEWQMFDLTNATRVQHRLGILTWDERVRETARKHSTDMAKNAYFDHTNLQGQSPFDRMLADQITFSVAGENLAYGQFSSIFAHEGLMNSLGHRKNILKAEFNHLGVGVAFNKESHPYYTQNYFSK</sequence>
<dbReference type="InterPro" id="IPR029410">
    <property type="entry name" value="CAP_assoc"/>
</dbReference>
<dbReference type="OrthoDB" id="9783944at2"/>
<dbReference type="PANTHER" id="PTHR31157">
    <property type="entry name" value="SCP DOMAIN-CONTAINING PROTEIN"/>
    <property type="match status" value="1"/>
</dbReference>
<dbReference type="PANTHER" id="PTHR31157:SF1">
    <property type="entry name" value="SCP DOMAIN-CONTAINING PROTEIN"/>
    <property type="match status" value="1"/>
</dbReference>
<dbReference type="InterPro" id="IPR035940">
    <property type="entry name" value="CAP_sf"/>
</dbReference>
<dbReference type="SUPFAM" id="SSF55797">
    <property type="entry name" value="PR-1-like"/>
    <property type="match status" value="1"/>
</dbReference>
<reference evidence="3" key="1">
    <citation type="submission" date="2021-03" db="EMBL/GenBank/DDBJ databases">
        <title>Antimicrobial resistance genes in bacteria isolated from Japanese honey, and their potential for conferring macrolide and lincosamide resistance in the American foulbrood pathogen Paenibacillus larvae.</title>
        <authorList>
            <person name="Okamoto M."/>
            <person name="Kumagai M."/>
            <person name="Kanamori H."/>
            <person name="Takamatsu D."/>
        </authorList>
    </citation>
    <scope>NUCLEOTIDE SEQUENCE</scope>
    <source>
        <strain evidence="3">J27TS8</strain>
    </source>
</reference>